<dbReference type="NCBIfam" id="TIGR04183">
    <property type="entry name" value="Por_Secre_tail"/>
    <property type="match status" value="1"/>
</dbReference>
<organism evidence="4 5">
    <name type="scientific">Gelidibacter maritimus</name>
    <dbReference type="NCBI Taxonomy" id="2761487"/>
    <lineage>
        <taxon>Bacteria</taxon>
        <taxon>Pseudomonadati</taxon>
        <taxon>Bacteroidota</taxon>
        <taxon>Flavobacteriia</taxon>
        <taxon>Flavobacteriales</taxon>
        <taxon>Flavobacteriaceae</taxon>
        <taxon>Gelidibacter</taxon>
    </lineage>
</organism>
<dbReference type="RefSeq" id="WP_182206904.1">
    <property type="nucleotide sequence ID" value="NZ_JACGLT010000022.1"/>
</dbReference>
<proteinExistence type="predicted"/>
<dbReference type="InterPro" id="IPR012334">
    <property type="entry name" value="Pectin_lyas_fold"/>
</dbReference>
<keyword evidence="5" id="KW-1185">Reference proteome</keyword>
<evidence type="ECO:0000259" key="3">
    <source>
        <dbReference type="Pfam" id="PF18962"/>
    </source>
</evidence>
<dbReference type="EMBL" id="JACGLT010000022">
    <property type="protein sequence ID" value="MBA6154634.1"/>
    <property type="molecule type" value="Genomic_DNA"/>
</dbReference>
<dbReference type="AlphaFoldDB" id="A0A7W2R580"/>
<feature type="signal peptide" evidence="2">
    <location>
        <begin position="1"/>
        <end position="19"/>
    </location>
</feature>
<dbReference type="Proteomes" id="UP000541857">
    <property type="component" value="Unassembled WGS sequence"/>
</dbReference>
<feature type="chain" id="PRO_5031484996" evidence="2">
    <location>
        <begin position="20"/>
        <end position="632"/>
    </location>
</feature>
<dbReference type="SUPFAM" id="SSF51126">
    <property type="entry name" value="Pectin lyase-like"/>
    <property type="match status" value="2"/>
</dbReference>
<evidence type="ECO:0000313" key="5">
    <source>
        <dbReference type="Proteomes" id="UP000541857"/>
    </source>
</evidence>
<dbReference type="Gene3D" id="2.160.20.10">
    <property type="entry name" value="Single-stranded right-handed beta-helix, Pectin lyase-like"/>
    <property type="match status" value="1"/>
</dbReference>
<comment type="caution">
    <text evidence="4">The sequence shown here is derived from an EMBL/GenBank/DDBJ whole genome shotgun (WGS) entry which is preliminary data.</text>
</comment>
<name>A0A7W2R580_9FLAO</name>
<evidence type="ECO:0000256" key="2">
    <source>
        <dbReference type="SAM" id="SignalP"/>
    </source>
</evidence>
<protein>
    <submittedName>
        <fullName evidence="4">T9SS type A sorting domain-containing protein</fullName>
    </submittedName>
</protein>
<feature type="domain" description="Secretion system C-terminal sorting" evidence="3">
    <location>
        <begin position="564"/>
        <end position="630"/>
    </location>
</feature>
<evidence type="ECO:0000313" key="4">
    <source>
        <dbReference type="EMBL" id="MBA6154634.1"/>
    </source>
</evidence>
<gene>
    <name evidence="4" type="ORF">H3Z82_18080</name>
</gene>
<dbReference type="InterPro" id="IPR011050">
    <property type="entry name" value="Pectin_lyase_fold/virulence"/>
</dbReference>
<dbReference type="InterPro" id="IPR026444">
    <property type="entry name" value="Secre_tail"/>
</dbReference>
<evidence type="ECO:0000256" key="1">
    <source>
        <dbReference type="ARBA" id="ARBA00022729"/>
    </source>
</evidence>
<accession>A0A7W2R580</accession>
<dbReference type="Pfam" id="PF18962">
    <property type="entry name" value="Por_Secre_tail"/>
    <property type="match status" value="1"/>
</dbReference>
<dbReference type="SMART" id="SM00710">
    <property type="entry name" value="PbH1"/>
    <property type="match status" value="9"/>
</dbReference>
<reference evidence="4 5" key="1">
    <citation type="submission" date="2020-07" db="EMBL/GenBank/DDBJ databases">
        <title>Bacterium isolated from marine sediment.</title>
        <authorList>
            <person name="Shang D."/>
        </authorList>
    </citation>
    <scope>NUCLEOTIDE SEQUENCE [LARGE SCALE GENOMIC DNA]</scope>
    <source>
        <strain evidence="4 5">F6074</strain>
    </source>
</reference>
<dbReference type="InterPro" id="IPR006626">
    <property type="entry name" value="PbH1"/>
</dbReference>
<sequence length="632" mass="66059">MKTKLSFIIVMLMTVTLHAATLRVSATGDNSDGSSWANAYTTIQAALNAAVSGDEIWVQQGTYIIVSEAEQLAYKEGVNVYGGFTGSETALSQRDANPELTIISHVENGTPDFRLLSSAVLNTATTWDGFTFDGNNVGTGVLLSSNCNLNNAVVVNCAVTDGSGAGVAIVSSENVFGTVNLTNSTIKDNTIFSDGGGYFGGGAGIFVGANSKAALIEDCIISGNTINGLSNGSSVFGAGIFIIEGVIKNSTIDNNKVIGTAAGNNVTGAAIAIVPQTAARKVLIEGCSVTNNESRARGGAILIDPRWSGQFLGDYTISNTSIINNKTTQVGAGILTTAATQQNTGWTLNVINSVIANNTANTGGGMFINSSGTVNVTYSTIVNNNSTANYGGGGINFAGSGNQTINATLTNVLLWGNKEGIPDTGRTQFSNNGQASTIQYSAIQGFNSTYYGWDNATIESVINLDAENATGPKFLAPTATVGFGASDLDVSRWQITDGSAAIEAGTDATDNNGNPIITDFAGKARPNSSNDFIYPDVGAYQFDASNPPVLGLETLVAQPSEFRIYPTVTTRVLNIKTNKAIRNIEIFNINGSQVLKTNATEVIDVSNFTSGMYVFKVMFDDNKTSVKRFIKQ</sequence>
<keyword evidence="1 2" id="KW-0732">Signal</keyword>